<dbReference type="VEuPathDB" id="FungiDB:PITG_12028"/>
<reference evidence="7" key="1">
    <citation type="journal article" date="2009" name="Nature">
        <title>Genome sequence and analysis of the Irish potato famine pathogen Phytophthora infestans.</title>
        <authorList>
            <consortium name="The Broad Institute Genome Sequencing Platform"/>
            <person name="Haas B.J."/>
            <person name="Kamoun S."/>
            <person name="Zody M.C."/>
            <person name="Jiang R.H."/>
            <person name="Handsaker R.E."/>
            <person name="Cano L.M."/>
            <person name="Grabherr M."/>
            <person name="Kodira C.D."/>
            <person name="Raffaele S."/>
            <person name="Torto-Alalibo T."/>
            <person name="Bozkurt T.O."/>
            <person name="Ah-Fong A.M."/>
            <person name="Alvarado L."/>
            <person name="Anderson V.L."/>
            <person name="Armstrong M.R."/>
            <person name="Avrova A."/>
            <person name="Baxter L."/>
            <person name="Beynon J."/>
            <person name="Boevink P.C."/>
            <person name="Bollmann S.R."/>
            <person name="Bos J.I."/>
            <person name="Bulone V."/>
            <person name="Cai G."/>
            <person name="Cakir C."/>
            <person name="Carrington J.C."/>
            <person name="Chawner M."/>
            <person name="Conti L."/>
            <person name="Costanzo S."/>
            <person name="Ewan R."/>
            <person name="Fahlgren N."/>
            <person name="Fischbach M.A."/>
            <person name="Fugelstad J."/>
            <person name="Gilroy E.M."/>
            <person name="Gnerre S."/>
            <person name="Green P.J."/>
            <person name="Grenville-Briggs L.J."/>
            <person name="Griffith J."/>
            <person name="Grunwald N.J."/>
            <person name="Horn K."/>
            <person name="Horner N.R."/>
            <person name="Hu C.H."/>
            <person name="Huitema E."/>
            <person name="Jeong D.H."/>
            <person name="Jones A.M."/>
            <person name="Jones J.D."/>
            <person name="Jones R.W."/>
            <person name="Karlsson E.K."/>
            <person name="Kunjeti S.G."/>
            <person name="Lamour K."/>
            <person name="Liu Z."/>
            <person name="Ma L."/>
            <person name="Maclean D."/>
            <person name="Chibucos M.C."/>
            <person name="McDonald H."/>
            <person name="McWalters J."/>
            <person name="Meijer H.J."/>
            <person name="Morgan W."/>
            <person name="Morris P.F."/>
            <person name="Munro C.A."/>
            <person name="O'Neill K."/>
            <person name="Ospina-Giraldo M."/>
            <person name="Pinzon A."/>
            <person name="Pritchard L."/>
            <person name="Ramsahoye B."/>
            <person name="Ren Q."/>
            <person name="Restrepo S."/>
            <person name="Roy S."/>
            <person name="Sadanandom A."/>
            <person name="Savidor A."/>
            <person name="Schornack S."/>
            <person name="Schwartz D.C."/>
            <person name="Schumann U.D."/>
            <person name="Schwessinger B."/>
            <person name="Seyer L."/>
            <person name="Sharpe T."/>
            <person name="Silvar C."/>
            <person name="Song J."/>
            <person name="Studholme D.J."/>
            <person name="Sykes S."/>
            <person name="Thines M."/>
            <person name="van de Vondervoort P.J."/>
            <person name="Phuntumart V."/>
            <person name="Wawra S."/>
            <person name="Weide R."/>
            <person name="Win J."/>
            <person name="Young C."/>
            <person name="Zhou S."/>
            <person name="Fry W."/>
            <person name="Meyers B.C."/>
            <person name="van West P."/>
            <person name="Ristaino J."/>
            <person name="Govers F."/>
            <person name="Birch P.R."/>
            <person name="Whisson S.C."/>
            <person name="Judelson H.S."/>
            <person name="Nusbaum C."/>
        </authorList>
    </citation>
    <scope>NUCLEOTIDE SEQUENCE [LARGE SCALE GENOMIC DNA]</scope>
    <source>
        <strain evidence="7">T30-4</strain>
    </source>
</reference>
<proteinExistence type="predicted"/>
<comment type="subcellular location">
    <subcellularLocation>
        <location evidence="1">Host cell</location>
    </subcellularLocation>
    <subcellularLocation>
        <location evidence="2">Secreted</location>
    </subcellularLocation>
</comment>
<dbReference type="AlphaFoldDB" id="D0NHR9"/>
<organism evidence="6 7">
    <name type="scientific">Phytophthora infestans (strain T30-4)</name>
    <name type="common">Potato late blight agent</name>
    <dbReference type="NCBI Taxonomy" id="403677"/>
    <lineage>
        <taxon>Eukaryota</taxon>
        <taxon>Sar</taxon>
        <taxon>Stramenopiles</taxon>
        <taxon>Oomycota</taxon>
        <taxon>Peronosporomycetes</taxon>
        <taxon>Peronosporales</taxon>
        <taxon>Peronosporaceae</taxon>
        <taxon>Phytophthora</taxon>
    </lineage>
</organism>
<dbReference type="InterPro" id="IPR045379">
    <property type="entry name" value="Crinkler_N"/>
</dbReference>
<evidence type="ECO:0000256" key="3">
    <source>
        <dbReference type="ARBA" id="ARBA00022525"/>
    </source>
</evidence>
<evidence type="ECO:0000256" key="1">
    <source>
        <dbReference type="ARBA" id="ARBA00004340"/>
    </source>
</evidence>
<feature type="domain" description="Crinkler effector protein N-terminal" evidence="5">
    <location>
        <begin position="2"/>
        <end position="111"/>
    </location>
</feature>
<feature type="chain" id="PRO_5005669699" evidence="4">
    <location>
        <begin position="18"/>
        <end position="859"/>
    </location>
</feature>
<protein>
    <submittedName>
        <fullName evidence="6">Crinkler (CRN) family protein</fullName>
    </submittedName>
</protein>
<dbReference type="OrthoDB" id="19885at2759"/>
<keyword evidence="7" id="KW-1185">Reference proteome</keyword>
<dbReference type="Proteomes" id="UP000006643">
    <property type="component" value="Unassembled WGS sequence"/>
</dbReference>
<evidence type="ECO:0000256" key="2">
    <source>
        <dbReference type="ARBA" id="ARBA00004613"/>
    </source>
</evidence>
<dbReference type="KEGG" id="pif:PITG_12028"/>
<dbReference type="HOGENOM" id="CLU_018977_0_0_1"/>
<feature type="signal peptide" evidence="4">
    <location>
        <begin position="1"/>
        <end position="17"/>
    </location>
</feature>
<keyword evidence="4" id="KW-0732">Signal</keyword>
<keyword evidence="3" id="KW-0964">Secreted</keyword>
<dbReference type="GeneID" id="9471003"/>
<evidence type="ECO:0000313" key="7">
    <source>
        <dbReference type="Proteomes" id="UP000006643"/>
    </source>
</evidence>
<dbReference type="InParanoid" id="D0NHR9"/>
<dbReference type="Pfam" id="PF20147">
    <property type="entry name" value="Crinkler"/>
    <property type="match status" value="1"/>
</dbReference>
<dbReference type="GO" id="GO:0005576">
    <property type="term" value="C:extracellular region"/>
    <property type="evidence" value="ECO:0007669"/>
    <property type="project" value="UniProtKB-SubCell"/>
</dbReference>
<accession>D0NHR9</accession>
<name>D0NHR9_PHYIT</name>
<sequence>MVKLFCCIVGVAGSAFSVEVNEGKTVDDLKEAIKAKKTNDFKEVDADKLQLFLAKKGDAWLRDNEDLDTLLQSEIAFSSYLHMRASWKLSKPTLFGPDVSLGEGVVHVLVVVPVGAGVGVGQDVSMDVPAAVPMGPNVNLSSCEDLLAFLENDMINKEAIVSRPHILGADKLQFRLVGREKALMKTAKCFLNIIARSGTASTDRTEQVVPVCSGISGLGKTRMLEEGGTILHAMGLDPDHVVRVIVPYYNGFSPQPVEETMPIAASFSWRLLYRFFLDNNCALAFEEWFNSRLPRNGGRLTLSNAIKVIDRKLRRPVHGKEKLYLFVGVDEYQKIEKVNAPRSDPDSSLLRELVQAIVLYLCTKSSNLVVLPMFAGTDLDVIASGSIANSSFYVTERLPMTLLTLDQVFTFVENGTDFAGLLRQSHIRRYLFMLGGVPRWVVEYLLKLRSCSQGDVVSLENINKCFFKVWTSFVYPYLSSPLVDLSTLVRLAAFAVSGLTVNPINTIDGRLKWSRLRDSSLCLLSPRESTTCDVRVPYTLLINIGSTKTLATRAERDFATALNDMSEMVDSTMFALQPWQSWEIFGACFYAVRINALLVLGHSTATLGDLLPGARMSDETRRISVKLVPSRVVQCAEAFGSLTPQLISNKFNQQEKYNWTSSGCIAVNGDGEAGVDIFFALNDAVTDNVVVFVDQRKRQFGKFQPCHAKEYLGKLSVCPKFLVARGARVVRGVLNCDSLSNLATYDVPHDCFLLSPDESERFYGTLAYHPACTPFISVNSACKTALKSLLRGTLKAVDEAAEAILTKRNEPSGGFSNSEDVRSFIRFKRLKVDFDDEYAEFSSLVTRKRGGDRLKSCSI</sequence>
<evidence type="ECO:0000259" key="5">
    <source>
        <dbReference type="Pfam" id="PF20147"/>
    </source>
</evidence>
<dbReference type="eggNOG" id="ENOG502SBJX">
    <property type="taxonomic scope" value="Eukaryota"/>
</dbReference>
<evidence type="ECO:0000313" key="6">
    <source>
        <dbReference type="EMBL" id="EEY58994.1"/>
    </source>
</evidence>
<dbReference type="GO" id="GO:0043657">
    <property type="term" value="C:host cell"/>
    <property type="evidence" value="ECO:0007669"/>
    <property type="project" value="UniProtKB-SubCell"/>
</dbReference>
<gene>
    <name evidence="6" type="ORF">PITG_12028</name>
</gene>
<evidence type="ECO:0000256" key="4">
    <source>
        <dbReference type="SAM" id="SignalP"/>
    </source>
</evidence>
<dbReference type="EMBL" id="DS028138">
    <property type="protein sequence ID" value="EEY58994.1"/>
    <property type="molecule type" value="Genomic_DNA"/>
</dbReference>
<dbReference type="RefSeq" id="XP_002901467.1">
    <property type="nucleotide sequence ID" value="XM_002901421.1"/>
</dbReference>